<feature type="domain" description="Putative Flp pilus-assembly TadG-like N-terminal" evidence="2">
    <location>
        <begin position="17"/>
        <end position="62"/>
    </location>
</feature>
<keyword evidence="1" id="KW-0472">Membrane</keyword>
<accession>A0ABX5YIS3</accession>
<evidence type="ECO:0000313" key="3">
    <source>
        <dbReference type="EMBL" id="QEG15563.1"/>
    </source>
</evidence>
<protein>
    <recommendedName>
        <fullName evidence="2">Putative Flp pilus-assembly TadG-like N-terminal domain-containing protein</fullName>
    </recommendedName>
</protein>
<name>A0ABX5YIS3_9PLAN</name>
<evidence type="ECO:0000256" key="1">
    <source>
        <dbReference type="SAM" id="Phobius"/>
    </source>
</evidence>
<dbReference type="InterPro" id="IPR028087">
    <property type="entry name" value="Tad_N"/>
</dbReference>
<gene>
    <name evidence="3" type="ORF">GmarT_14040</name>
</gene>
<feature type="transmembrane region" description="Helical" evidence="1">
    <location>
        <begin position="20"/>
        <end position="43"/>
    </location>
</feature>
<dbReference type="Proteomes" id="UP000322887">
    <property type="component" value="Chromosome"/>
</dbReference>
<dbReference type="RefSeq" id="WP_149302499.1">
    <property type="nucleotide sequence ID" value="NZ_CP036353.1"/>
</dbReference>
<dbReference type="GeneID" id="98646041"/>
<evidence type="ECO:0000313" key="4">
    <source>
        <dbReference type="Proteomes" id="UP000322887"/>
    </source>
</evidence>
<reference evidence="3 4" key="1">
    <citation type="submission" date="2019-08" db="EMBL/GenBank/DDBJ databases">
        <title>Deep-cultivation of Planctomycetes and their phenomic and genomic characterization uncovers novel biology.</title>
        <authorList>
            <person name="Wiegand S."/>
            <person name="Jogler M."/>
            <person name="Boedeker C."/>
            <person name="Pinto D."/>
            <person name="Vollmers J."/>
            <person name="Rivas-Marin E."/>
            <person name="Kohn T."/>
            <person name="Peeters S.H."/>
            <person name="Heuer A."/>
            <person name="Rast P."/>
            <person name="Oberbeckmann S."/>
            <person name="Bunk B."/>
            <person name="Jeske O."/>
            <person name="Meyerdierks A."/>
            <person name="Storesund J.E."/>
            <person name="Kallscheuer N."/>
            <person name="Luecker S."/>
            <person name="Lage O.M."/>
            <person name="Pohl T."/>
            <person name="Merkel B.J."/>
            <person name="Hornburger P."/>
            <person name="Mueller R.-W."/>
            <person name="Bruemmer F."/>
            <person name="Labrenz M."/>
            <person name="Spormann A.M."/>
            <person name="Op den Camp H."/>
            <person name="Overmann J."/>
            <person name="Amann R."/>
            <person name="Jetten M.S.M."/>
            <person name="Mascher T."/>
            <person name="Medema M.H."/>
            <person name="Devos D.P."/>
            <person name="Kaster A.-K."/>
            <person name="Ovreas L."/>
            <person name="Rohde M."/>
            <person name="Galperin M.Y."/>
            <person name="Jogler C."/>
        </authorList>
    </citation>
    <scope>NUCLEOTIDE SEQUENCE [LARGE SCALE GENOMIC DNA]</scope>
    <source>
        <strain evidence="3 4">DSM 8797</strain>
    </source>
</reference>
<keyword evidence="4" id="KW-1185">Reference proteome</keyword>
<keyword evidence="1" id="KW-0812">Transmembrane</keyword>
<organism evidence="3 4">
    <name type="scientific">Gimesia maris</name>
    <dbReference type="NCBI Taxonomy" id="122"/>
    <lineage>
        <taxon>Bacteria</taxon>
        <taxon>Pseudomonadati</taxon>
        <taxon>Planctomycetota</taxon>
        <taxon>Planctomycetia</taxon>
        <taxon>Planctomycetales</taxon>
        <taxon>Planctomycetaceae</taxon>
        <taxon>Gimesia</taxon>
    </lineage>
</organism>
<proteinExistence type="predicted"/>
<dbReference type="EMBL" id="CP042910">
    <property type="protein sequence ID" value="QEG15563.1"/>
    <property type="molecule type" value="Genomic_DNA"/>
</dbReference>
<dbReference type="Pfam" id="PF13400">
    <property type="entry name" value="Tad"/>
    <property type="match status" value="1"/>
</dbReference>
<sequence length="198" mass="20969">MKRIDSNTGAHNNRRGIAVLWLILWGSVFLIFFCVVLEISNLWQAQSELNKALDAAALAAAKEWGASGAVLTETPRNSGVTYAAANTVIGNPVVLDPNYDGTIVVTNPNQNASCDGNLVFGRITTPGAPPGIIFNTSLDVNAIGVLPAVRAQATVPVEGFCSTLFGFTFLNVSAKSTAYYDILTGEVALVTIETYICN</sequence>
<evidence type="ECO:0000259" key="2">
    <source>
        <dbReference type="Pfam" id="PF13400"/>
    </source>
</evidence>
<keyword evidence="1" id="KW-1133">Transmembrane helix</keyword>